<evidence type="ECO:0000313" key="3">
    <source>
        <dbReference type="Proteomes" id="UP000198211"/>
    </source>
</evidence>
<sequence>MTNQRRDYYVSLFRELRVPEWQALCQSFNPFVENFNIDSTAYRERIASARERFMNYSVTSVVQRVHEASANANIPCVVPVGVHCPHCPPGAPRISERDLTGYTTNRVPANVKGLRSKLACPRQHPNVVPEHNTPRSTVPRSVTPPVHGGLRTPSPFLERPSTGRFGETTRLIVSNEYENEPDVGSPSDWYEQQSDPPRGGSYRGQSFCRRCRTLIIWSTSG</sequence>
<proteinExistence type="predicted"/>
<feature type="region of interest" description="Disordered" evidence="1">
    <location>
        <begin position="123"/>
        <end position="163"/>
    </location>
</feature>
<evidence type="ECO:0000256" key="1">
    <source>
        <dbReference type="SAM" id="MobiDB-lite"/>
    </source>
</evidence>
<dbReference type="AlphaFoldDB" id="A0A225W8K3"/>
<keyword evidence="3" id="KW-1185">Reference proteome</keyword>
<comment type="caution">
    <text evidence="2">The sequence shown here is derived from an EMBL/GenBank/DDBJ whole genome shotgun (WGS) entry which is preliminary data.</text>
</comment>
<feature type="region of interest" description="Disordered" evidence="1">
    <location>
        <begin position="177"/>
        <end position="203"/>
    </location>
</feature>
<name>A0A225W8K3_9STRA</name>
<organism evidence="2 3">
    <name type="scientific">Phytophthora megakarya</name>
    <dbReference type="NCBI Taxonomy" id="4795"/>
    <lineage>
        <taxon>Eukaryota</taxon>
        <taxon>Sar</taxon>
        <taxon>Stramenopiles</taxon>
        <taxon>Oomycota</taxon>
        <taxon>Peronosporomycetes</taxon>
        <taxon>Peronosporales</taxon>
        <taxon>Peronosporaceae</taxon>
        <taxon>Phytophthora</taxon>
    </lineage>
</organism>
<accession>A0A225W8K3</accession>
<evidence type="ECO:0000313" key="2">
    <source>
        <dbReference type="EMBL" id="OWZ14066.1"/>
    </source>
</evidence>
<protein>
    <submittedName>
        <fullName evidence="2">Uncharacterized protein</fullName>
    </submittedName>
</protein>
<reference evidence="3" key="1">
    <citation type="submission" date="2017-03" db="EMBL/GenBank/DDBJ databases">
        <title>Phytopthora megakarya and P. palmivora, two closely related causual agents of cacao black pod achieved similar genome size and gene model numbers by different mechanisms.</title>
        <authorList>
            <person name="Ali S."/>
            <person name="Shao J."/>
            <person name="Larry D.J."/>
            <person name="Kronmiller B."/>
            <person name="Shen D."/>
            <person name="Strem M.D."/>
            <person name="Melnick R.L."/>
            <person name="Guiltinan M.J."/>
            <person name="Tyler B.M."/>
            <person name="Meinhardt L.W."/>
            <person name="Bailey B.A."/>
        </authorList>
    </citation>
    <scope>NUCLEOTIDE SEQUENCE [LARGE SCALE GENOMIC DNA]</scope>
    <source>
        <strain evidence="3">zdho120</strain>
    </source>
</reference>
<gene>
    <name evidence="2" type="ORF">PHMEG_00012511</name>
</gene>
<dbReference type="EMBL" id="NBNE01001426">
    <property type="protein sequence ID" value="OWZ14066.1"/>
    <property type="molecule type" value="Genomic_DNA"/>
</dbReference>
<dbReference type="Proteomes" id="UP000198211">
    <property type="component" value="Unassembled WGS sequence"/>
</dbReference>
<dbReference type="OrthoDB" id="128751at2759"/>